<accession>A0A151ZI94</accession>
<evidence type="ECO:0000256" key="1">
    <source>
        <dbReference type="ARBA" id="ARBA00006227"/>
    </source>
</evidence>
<keyword evidence="3 4" id="KW-0687">Ribonucleoprotein</keyword>
<dbReference type="GO" id="GO:0003729">
    <property type="term" value="F:mRNA binding"/>
    <property type="evidence" value="ECO:0007669"/>
    <property type="project" value="TreeGrafter"/>
</dbReference>
<dbReference type="GO" id="GO:0022625">
    <property type="term" value="C:cytosolic large ribosomal subunit"/>
    <property type="evidence" value="ECO:0007669"/>
    <property type="project" value="TreeGrafter"/>
</dbReference>
<protein>
    <submittedName>
        <fullName evidence="5">S60 ribosomal protein L13a</fullName>
    </submittedName>
</protein>
<dbReference type="EMBL" id="LODT01000025">
    <property type="protein sequence ID" value="KYQ93718.1"/>
    <property type="molecule type" value="Genomic_DNA"/>
</dbReference>
<evidence type="ECO:0000313" key="5">
    <source>
        <dbReference type="EMBL" id="KYQ93718.1"/>
    </source>
</evidence>
<dbReference type="AlphaFoldDB" id="A0A151ZI94"/>
<dbReference type="SUPFAM" id="SSF52161">
    <property type="entry name" value="Ribosomal protein L13"/>
    <property type="match status" value="1"/>
</dbReference>
<evidence type="ECO:0000256" key="4">
    <source>
        <dbReference type="RuleBase" id="RU003877"/>
    </source>
</evidence>
<dbReference type="Gene3D" id="3.90.1180.10">
    <property type="entry name" value="Ribosomal protein L13"/>
    <property type="match status" value="1"/>
</dbReference>
<sequence length="186" mass="21181">MFEKRIVIDAKGHLLGRLAAKVAKELLCGQKIVVVRCEEINISGPLSRNKLKFARFLKLTCNTNHGRGQQHHRSPSKIFWRAVRGMLPHKTARGQKALDSMKVFEGVPTPYDKVKRMVVPSALRATKLNVTRKFTVLGQLASEVGWKYKDVVQRLEIQRVRKSSIYYRKAALLKAYRAQAVKSLSK</sequence>
<dbReference type="InParanoid" id="A0A151ZI94"/>
<comment type="caution">
    <text evidence="5">The sequence shown here is derived from an EMBL/GenBank/DDBJ whole genome shotgun (WGS) entry which is preliminary data.</text>
</comment>
<dbReference type="FunCoup" id="A0A151ZI94">
    <property type="interactions" value="425"/>
</dbReference>
<dbReference type="PROSITE" id="PS00783">
    <property type="entry name" value="RIBOSOMAL_L13"/>
    <property type="match status" value="1"/>
</dbReference>
<dbReference type="NCBIfam" id="TIGR01077">
    <property type="entry name" value="L13_A_E"/>
    <property type="match status" value="1"/>
</dbReference>
<dbReference type="OMA" id="TRFNKTH"/>
<dbReference type="InterPro" id="IPR005755">
    <property type="entry name" value="Ribosomal_uL13_euk/arc"/>
</dbReference>
<dbReference type="GO" id="GO:0003735">
    <property type="term" value="F:structural constituent of ribosome"/>
    <property type="evidence" value="ECO:0007669"/>
    <property type="project" value="InterPro"/>
</dbReference>
<evidence type="ECO:0000256" key="3">
    <source>
        <dbReference type="ARBA" id="ARBA00023274"/>
    </source>
</evidence>
<dbReference type="STRING" id="361077.A0A151ZI94"/>
<evidence type="ECO:0000256" key="2">
    <source>
        <dbReference type="ARBA" id="ARBA00022980"/>
    </source>
</evidence>
<dbReference type="GO" id="GO:0006412">
    <property type="term" value="P:translation"/>
    <property type="evidence" value="ECO:0007669"/>
    <property type="project" value="InterPro"/>
</dbReference>
<keyword evidence="6" id="KW-1185">Reference proteome</keyword>
<name>A0A151ZI94_TIELA</name>
<dbReference type="GO" id="GO:0017148">
    <property type="term" value="P:negative regulation of translation"/>
    <property type="evidence" value="ECO:0007669"/>
    <property type="project" value="TreeGrafter"/>
</dbReference>
<dbReference type="OrthoDB" id="1882297at2759"/>
<keyword evidence="2 4" id="KW-0689">Ribosomal protein</keyword>
<reference evidence="5 6" key="1">
    <citation type="submission" date="2015-12" db="EMBL/GenBank/DDBJ databases">
        <title>Dictyostelia acquired genes for synthesis and detection of signals that induce cell-type specialization by lateral gene transfer from prokaryotes.</title>
        <authorList>
            <person name="Gloeckner G."/>
            <person name="Schaap P."/>
        </authorList>
    </citation>
    <scope>NUCLEOTIDE SEQUENCE [LARGE SCALE GENOMIC DNA]</scope>
    <source>
        <strain evidence="5 6">TK</strain>
    </source>
</reference>
<gene>
    <name evidence="5" type="ORF">DLAC_05105</name>
</gene>
<organism evidence="5 6">
    <name type="scientific">Tieghemostelium lacteum</name>
    <name type="common">Slime mold</name>
    <name type="synonym">Dictyostelium lacteum</name>
    <dbReference type="NCBI Taxonomy" id="361077"/>
    <lineage>
        <taxon>Eukaryota</taxon>
        <taxon>Amoebozoa</taxon>
        <taxon>Evosea</taxon>
        <taxon>Eumycetozoa</taxon>
        <taxon>Dictyostelia</taxon>
        <taxon>Dictyosteliales</taxon>
        <taxon>Raperosteliaceae</taxon>
        <taxon>Tieghemostelium</taxon>
    </lineage>
</organism>
<evidence type="ECO:0000313" key="6">
    <source>
        <dbReference type="Proteomes" id="UP000076078"/>
    </source>
</evidence>
<dbReference type="HAMAP" id="MF_01366">
    <property type="entry name" value="Ribosomal_uL13"/>
    <property type="match status" value="1"/>
</dbReference>
<comment type="similarity">
    <text evidence="1 4">Belongs to the universal ribosomal protein uL13 family.</text>
</comment>
<proteinExistence type="inferred from homology"/>
<dbReference type="InterPro" id="IPR036899">
    <property type="entry name" value="Ribosomal_uL13_sf"/>
</dbReference>
<dbReference type="InterPro" id="IPR005822">
    <property type="entry name" value="Ribosomal_uL13"/>
</dbReference>
<dbReference type="PANTHER" id="PTHR11545:SF3">
    <property type="entry name" value="LARGE RIBOSOMAL SUBUNIT PROTEIN UL13"/>
    <property type="match status" value="1"/>
</dbReference>
<dbReference type="FunFam" id="3.90.1180.10:FF:000002">
    <property type="entry name" value="60S ribosomal protein L16"/>
    <property type="match status" value="1"/>
</dbReference>
<dbReference type="PANTHER" id="PTHR11545">
    <property type="entry name" value="RIBOSOMAL PROTEIN L13"/>
    <property type="match status" value="1"/>
</dbReference>
<dbReference type="Pfam" id="PF00572">
    <property type="entry name" value="Ribosomal_L13"/>
    <property type="match status" value="1"/>
</dbReference>
<dbReference type="Proteomes" id="UP000076078">
    <property type="component" value="Unassembled WGS sequence"/>
</dbReference>
<dbReference type="CDD" id="cd00392">
    <property type="entry name" value="Ribosomal_L13"/>
    <property type="match status" value="1"/>
</dbReference>
<dbReference type="InterPro" id="IPR023563">
    <property type="entry name" value="Ribosomal_uL13_CS"/>
</dbReference>